<evidence type="ECO:0000313" key="4">
    <source>
        <dbReference type="EMBL" id="VUZ57597.1"/>
    </source>
</evidence>
<dbReference type="Proteomes" id="UP000321570">
    <property type="component" value="Unassembled WGS sequence"/>
</dbReference>
<accession>A0A564YJ04</accession>
<evidence type="ECO:0000313" key="3">
    <source>
        <dbReference type="EMBL" id="VUZ57594.1"/>
    </source>
</evidence>
<evidence type="ECO:0000313" key="2">
    <source>
        <dbReference type="EMBL" id="VUZ47245.1"/>
    </source>
</evidence>
<feature type="chain" id="PRO_5044618253" evidence="1">
    <location>
        <begin position="31"/>
        <end position="92"/>
    </location>
</feature>
<evidence type="ECO:0000256" key="1">
    <source>
        <dbReference type="SAM" id="SignalP"/>
    </source>
</evidence>
<sequence length="92" mass="10126">FHLLLYALKLRLLGFTLISVLLDVPKVAHPLSWRGGIQVPSDLRFCALSLPQPVASVTASARYSLPMGCRKLLCPEMSTCSLLLDSRTFVVL</sequence>
<dbReference type="EMBL" id="CABIJS010000224">
    <property type="protein sequence ID" value="VUZ47245.1"/>
    <property type="molecule type" value="Genomic_DNA"/>
</dbReference>
<evidence type="ECO:0000313" key="5">
    <source>
        <dbReference type="Proteomes" id="UP000321570"/>
    </source>
</evidence>
<keyword evidence="1" id="KW-0732">Signal</keyword>
<feature type="signal peptide" evidence="1">
    <location>
        <begin position="1"/>
        <end position="30"/>
    </location>
</feature>
<reference evidence="2 5" key="1">
    <citation type="submission" date="2019-07" db="EMBL/GenBank/DDBJ databases">
        <authorList>
            <person name="Jastrzebski P J."/>
            <person name="Paukszto L."/>
            <person name="Jastrzebski P J."/>
        </authorList>
    </citation>
    <scope>NUCLEOTIDE SEQUENCE [LARGE SCALE GENOMIC DNA]</scope>
    <source>
        <strain evidence="2 5">WMS-il1</strain>
    </source>
</reference>
<dbReference type="EMBL" id="CABIJS010000719">
    <property type="protein sequence ID" value="VUZ57594.1"/>
    <property type="molecule type" value="Genomic_DNA"/>
</dbReference>
<organism evidence="2 5">
    <name type="scientific">Hymenolepis diminuta</name>
    <name type="common">Rat tapeworm</name>
    <dbReference type="NCBI Taxonomy" id="6216"/>
    <lineage>
        <taxon>Eukaryota</taxon>
        <taxon>Metazoa</taxon>
        <taxon>Spiralia</taxon>
        <taxon>Lophotrochozoa</taxon>
        <taxon>Platyhelminthes</taxon>
        <taxon>Cestoda</taxon>
        <taxon>Eucestoda</taxon>
        <taxon>Cyclophyllidea</taxon>
        <taxon>Hymenolepididae</taxon>
        <taxon>Hymenolepis</taxon>
    </lineage>
</organism>
<gene>
    <name evidence="4" type="ORF">WMSIL1_LOCUS15034</name>
    <name evidence="3" type="ORF">WMSIL1_LOCUS15081</name>
    <name evidence="2" type="ORF">WMSIL1_LOCUS6856</name>
</gene>
<dbReference type="EMBL" id="CABIJS010000719">
    <property type="protein sequence ID" value="VUZ57597.1"/>
    <property type="molecule type" value="Genomic_DNA"/>
</dbReference>
<name>A0A564YJ04_HYMDI</name>
<protein>
    <submittedName>
        <fullName evidence="2">Uncharacterized protein</fullName>
    </submittedName>
</protein>
<proteinExistence type="predicted"/>
<dbReference type="AlphaFoldDB" id="A0A564YJ04"/>
<keyword evidence="5" id="KW-1185">Reference proteome</keyword>
<feature type="non-terminal residue" evidence="2">
    <location>
        <position position="1"/>
    </location>
</feature>